<dbReference type="RefSeq" id="WP_269023487.1">
    <property type="nucleotide sequence ID" value="NZ_JANXKW010000001.1"/>
</dbReference>
<dbReference type="Proteomes" id="UP001081467">
    <property type="component" value="Unassembled WGS sequence"/>
</dbReference>
<proteinExistence type="predicted"/>
<dbReference type="EMBL" id="JANXLI010000001">
    <property type="protein sequence ID" value="MCZ2490707.1"/>
    <property type="molecule type" value="Genomic_DNA"/>
</dbReference>
<keyword evidence="1" id="KW-0175">Coiled coil</keyword>
<protein>
    <submittedName>
        <fullName evidence="3">AAA family ATPase</fullName>
    </submittedName>
</protein>
<accession>A0ABT4JK07</accession>
<feature type="domain" description="Protein CR006 P-loop" evidence="2">
    <location>
        <begin position="27"/>
        <end position="734"/>
    </location>
</feature>
<dbReference type="Gene3D" id="3.40.50.300">
    <property type="entry name" value="P-loop containing nucleotide triphosphate hydrolases"/>
    <property type="match status" value="1"/>
</dbReference>
<evidence type="ECO:0000256" key="1">
    <source>
        <dbReference type="SAM" id="Coils"/>
    </source>
</evidence>
<evidence type="ECO:0000259" key="2">
    <source>
        <dbReference type="Pfam" id="PF13166"/>
    </source>
</evidence>
<evidence type="ECO:0000313" key="3">
    <source>
        <dbReference type="EMBL" id="MCZ2490707.1"/>
    </source>
</evidence>
<feature type="coiled-coil region" evidence="1">
    <location>
        <begin position="421"/>
        <end position="455"/>
    </location>
</feature>
<feature type="coiled-coil region" evidence="1">
    <location>
        <begin position="87"/>
        <end position="121"/>
    </location>
</feature>
<dbReference type="InterPro" id="IPR026866">
    <property type="entry name" value="CR006_AAA"/>
</dbReference>
<comment type="caution">
    <text evidence="3">The sequence shown here is derived from an EMBL/GenBank/DDBJ whole genome shotgun (WGS) entry which is preliminary data.</text>
</comment>
<organism evidence="3 4">
    <name type="scientific">Dellaglioa carnosa</name>
    <dbReference type="NCBI Taxonomy" id="2995136"/>
    <lineage>
        <taxon>Bacteria</taxon>
        <taxon>Bacillati</taxon>
        <taxon>Bacillota</taxon>
        <taxon>Bacilli</taxon>
        <taxon>Lactobacillales</taxon>
        <taxon>Lactobacillaceae</taxon>
        <taxon>Dellaglioa</taxon>
    </lineage>
</organism>
<dbReference type="SUPFAM" id="SSF52540">
    <property type="entry name" value="P-loop containing nucleoside triphosphate hydrolases"/>
    <property type="match status" value="1"/>
</dbReference>
<reference evidence="3" key="1">
    <citation type="submission" date="2022-09" db="EMBL/GenBank/DDBJ databases">
        <title>Diversity of Dellaglioa algida.</title>
        <authorList>
            <person name="Matthias E."/>
            <person name="Werum V."/>
        </authorList>
    </citation>
    <scope>NUCLEOTIDE SEQUENCE</scope>
    <source>
        <strain evidence="3">TMW 2.2523</strain>
    </source>
</reference>
<name>A0ABT4JK07_9LACO</name>
<sequence length="750" mass="88578">MRNGIEELKIELGQHCFKDEIKIFKDESVYLKNKNYIFAKNGSGKSTFVDILKQQFSDSYDVRIFQGFDKILGENEKLGAFSLAVNAGENEKKIEEIENKKITKQNELNEMNHNLTELSNTDDINLFRKLSDSNKNLSDKQSEISEFYTASAAKIKNMSDPQISKTTYKKNDLVKELNSAQILQEVDVDKLKRILKSEEKIASILNIDKFDLKKMVDRVNTILTSKVPQTRIITRLDTDRKINFAEEALHLHELTEENTCIFCGNIIHESTFKELKDYFSADEVSRYKEKISEENQLIETQLNSCKTLNMGIDKFYPNFIEDAKNKGAEVKEQLDSSIKFLEAIKDLLSEKEKNLFSVSDKVNLKLPQMIDVSAFNQIVEENNNFGKNFDDEKEESKKKLRSHYIKLFLNEYKYYEKKIELDTLEKNNEYYNKLFNNEKNKKLEIEKNINILNKKIEVLKPVSEKQAVEHINRKLELSVSWKLDYYEEESSGYYKIIQNYDGNQRSRDIKDLSTGEKNIIAFLYFIEKLEEVNEDKKASKIIIFDDPMNSNDDRMQYLIITELQKLYQGKAGLKYNYEKDYLVVLTHNIHFYLNVQPQANYVIGTKIEINESGQNYIREYKKYDKSNFYHLQHGKFIKINSESEDFKTSYDALWIELHELVRLNLRNTMLNTMRRIIDTYIEFTKTPQQEFYKENEQYLKLFNVNSHFATDDYSSESFTETTEEMKELFEKIFKDNGDAAERHFNFHWKK</sequence>
<dbReference type="Pfam" id="PF13166">
    <property type="entry name" value="AAA_13"/>
    <property type="match status" value="1"/>
</dbReference>
<evidence type="ECO:0000313" key="4">
    <source>
        <dbReference type="Proteomes" id="UP001081467"/>
    </source>
</evidence>
<dbReference type="InterPro" id="IPR027417">
    <property type="entry name" value="P-loop_NTPase"/>
</dbReference>
<gene>
    <name evidence="3" type="ORF">N0K80_00930</name>
</gene>
<keyword evidence="4" id="KW-1185">Reference proteome</keyword>